<feature type="compositionally biased region" description="Basic and acidic residues" evidence="1">
    <location>
        <begin position="771"/>
        <end position="785"/>
    </location>
</feature>
<feature type="compositionally biased region" description="Basic and acidic residues" evidence="1">
    <location>
        <begin position="892"/>
        <end position="903"/>
    </location>
</feature>
<organism evidence="5 6">
    <name type="scientific">Klebsormidium nitens</name>
    <name type="common">Green alga</name>
    <name type="synonym">Ulothrix nitens</name>
    <dbReference type="NCBI Taxonomy" id="105231"/>
    <lineage>
        <taxon>Eukaryota</taxon>
        <taxon>Viridiplantae</taxon>
        <taxon>Streptophyta</taxon>
        <taxon>Klebsormidiophyceae</taxon>
        <taxon>Klebsormidiales</taxon>
        <taxon>Klebsormidiaceae</taxon>
        <taxon>Klebsormidium</taxon>
    </lineage>
</organism>
<feature type="region of interest" description="Disordered" evidence="1">
    <location>
        <begin position="576"/>
        <end position="628"/>
    </location>
</feature>
<dbReference type="InterPro" id="IPR029058">
    <property type="entry name" value="AB_hydrolase_fold"/>
</dbReference>
<dbReference type="InterPro" id="IPR002921">
    <property type="entry name" value="Fungal_lipase-type"/>
</dbReference>
<feature type="domain" description="Fungal lipase-type" evidence="3">
    <location>
        <begin position="381"/>
        <end position="559"/>
    </location>
</feature>
<dbReference type="CDD" id="cd00519">
    <property type="entry name" value="Lipase_3"/>
    <property type="match status" value="1"/>
</dbReference>
<proteinExistence type="predicted"/>
<dbReference type="Gene3D" id="3.40.50.1820">
    <property type="entry name" value="alpha/beta hydrolase"/>
    <property type="match status" value="1"/>
</dbReference>
<dbReference type="Proteomes" id="UP000054558">
    <property type="component" value="Unassembled WGS sequence"/>
</dbReference>
<dbReference type="STRING" id="105231.A0A1Y1IBA0"/>
<feature type="transmembrane region" description="Helical" evidence="2">
    <location>
        <begin position="106"/>
        <end position="129"/>
    </location>
</feature>
<dbReference type="PANTHER" id="PTHR47030:SF2">
    <property type="entry name" value="LIPASE CLASS 3 FAMILY PROTEIN"/>
    <property type="match status" value="1"/>
</dbReference>
<dbReference type="SUPFAM" id="SSF53474">
    <property type="entry name" value="alpha/beta-Hydrolases"/>
    <property type="match status" value="1"/>
</dbReference>
<feature type="domain" description="DUF7358" evidence="4">
    <location>
        <begin position="10"/>
        <end position="242"/>
    </location>
</feature>
<feature type="compositionally biased region" description="Basic and acidic residues" evidence="1">
    <location>
        <begin position="723"/>
        <end position="742"/>
    </location>
</feature>
<evidence type="ECO:0000313" key="6">
    <source>
        <dbReference type="Proteomes" id="UP000054558"/>
    </source>
</evidence>
<dbReference type="PANTHER" id="PTHR47030">
    <property type="entry name" value="LIPASE CLASS 3 FAMILY PROTEIN"/>
    <property type="match status" value="1"/>
</dbReference>
<feature type="compositionally biased region" description="Polar residues" evidence="1">
    <location>
        <begin position="911"/>
        <end position="923"/>
    </location>
</feature>
<feature type="compositionally biased region" description="Gly residues" evidence="1">
    <location>
        <begin position="844"/>
        <end position="855"/>
    </location>
</feature>
<dbReference type="OrthoDB" id="438440at2759"/>
<feature type="compositionally biased region" description="Polar residues" evidence="1">
    <location>
        <begin position="745"/>
        <end position="755"/>
    </location>
</feature>
<feature type="compositionally biased region" description="Polar residues" evidence="1">
    <location>
        <begin position="814"/>
        <end position="828"/>
    </location>
</feature>
<dbReference type="GO" id="GO:0006629">
    <property type="term" value="P:lipid metabolic process"/>
    <property type="evidence" value="ECO:0007669"/>
    <property type="project" value="InterPro"/>
</dbReference>
<protein>
    <submittedName>
        <fullName evidence="5">Uncharacterized protein</fullName>
    </submittedName>
</protein>
<keyword evidence="2" id="KW-1133">Transmembrane helix</keyword>
<evidence type="ECO:0000313" key="5">
    <source>
        <dbReference type="EMBL" id="GAQ86401.1"/>
    </source>
</evidence>
<reference evidence="5 6" key="1">
    <citation type="journal article" date="2014" name="Nat. Commun.">
        <title>Klebsormidium flaccidum genome reveals primary factors for plant terrestrial adaptation.</title>
        <authorList>
            <person name="Hori K."/>
            <person name="Maruyama F."/>
            <person name="Fujisawa T."/>
            <person name="Togashi T."/>
            <person name="Yamamoto N."/>
            <person name="Seo M."/>
            <person name="Sato S."/>
            <person name="Yamada T."/>
            <person name="Mori H."/>
            <person name="Tajima N."/>
            <person name="Moriyama T."/>
            <person name="Ikeuchi M."/>
            <person name="Watanabe M."/>
            <person name="Wada H."/>
            <person name="Kobayashi K."/>
            <person name="Saito M."/>
            <person name="Masuda T."/>
            <person name="Sasaki-Sekimoto Y."/>
            <person name="Mashiguchi K."/>
            <person name="Awai K."/>
            <person name="Shimojima M."/>
            <person name="Masuda S."/>
            <person name="Iwai M."/>
            <person name="Nobusawa T."/>
            <person name="Narise T."/>
            <person name="Kondo S."/>
            <person name="Saito H."/>
            <person name="Sato R."/>
            <person name="Murakawa M."/>
            <person name="Ihara Y."/>
            <person name="Oshima-Yamada Y."/>
            <person name="Ohtaka K."/>
            <person name="Satoh M."/>
            <person name="Sonobe K."/>
            <person name="Ishii M."/>
            <person name="Ohtani R."/>
            <person name="Kanamori-Sato M."/>
            <person name="Honoki R."/>
            <person name="Miyazaki D."/>
            <person name="Mochizuki H."/>
            <person name="Umetsu J."/>
            <person name="Higashi K."/>
            <person name="Shibata D."/>
            <person name="Kamiya Y."/>
            <person name="Sato N."/>
            <person name="Nakamura Y."/>
            <person name="Tabata S."/>
            <person name="Ida S."/>
            <person name="Kurokawa K."/>
            <person name="Ohta H."/>
        </authorList>
    </citation>
    <scope>NUCLEOTIDE SEQUENCE [LARGE SCALE GENOMIC DNA]</scope>
    <source>
        <strain evidence="5 6">NIES-2285</strain>
    </source>
</reference>
<dbReference type="EMBL" id="DF237236">
    <property type="protein sequence ID" value="GAQ86401.1"/>
    <property type="molecule type" value="Genomic_DNA"/>
</dbReference>
<evidence type="ECO:0000259" key="4">
    <source>
        <dbReference type="Pfam" id="PF24057"/>
    </source>
</evidence>
<keyword evidence="2" id="KW-0812">Transmembrane</keyword>
<dbReference type="AlphaFoldDB" id="A0A1Y1IBA0"/>
<dbReference type="Pfam" id="PF01764">
    <property type="entry name" value="Lipase_3"/>
    <property type="match status" value="1"/>
</dbReference>
<feature type="compositionally biased region" description="Basic and acidic residues" evidence="1">
    <location>
        <begin position="987"/>
        <end position="1014"/>
    </location>
</feature>
<sequence length="1158" mass="124144">MSHQWPTSALSRIRVTTYGNVGLNLASVFLGGFAASGAVAEKCSSGLSTAAALVCGGGGIALVWLLGAGWAQASAAAAVVGRTASGPNEVEQPSDRKLRRKRYNRWLAWARSGFLVTALQTVLAALLSYQLARALHTNSLDSSGCPSPSKPGHNASLLPLTVILTLTAWLGAILPCVMGHDVLNWRSLYEMQDMAWRAHYHEVFDRNIRQMMCCLGRIRYWKASEDDEINAVAALTADILAYRAKGATHLDLLAGLNLMRAKTPEQYNFENLSQPPVVVLQEAAFLQPFAVAAYTGPVLDVGRNPFLFCCTWTYRQGVLTPWNKSRYPVLEGDNLIRGHAAAFLRYIRLPPECLRKGRVKQKRHWEAAYFVVVVPEHRCVVVAVRGTETPEDVLTDALGREVELGEHDLGGLSPAWSNKDLAQEHKPPSGKKRFAHKGVVIAARELAYQLDGMPYDDDVHAPHRDSLGGETERGAKRGLLSELLGPGGECEGYSLRFVGHSLGGGISTVTALRLRPRFPQLHVFAFNTIPSLDQETADACSKFVTSVIYNNDWASRISVASVMRLRAAALRAQSAEAARQASEDTGKRSGPSLPAPVSSSTPASGNGNGLAKEKGGLGAEPRSTASNTGLEQVKIWAIRNGGPAGRGRRRARHMAGIGCLCAHLTSCVCHMATDKDTTKGRGVIRSARELHKAGLDIRGEMRKSLEGPPGREGLANLAEVGSEMERGIRQDGSGTDKERGRETVANGTGHSSGSDESVLVSEGLTKPSRKAAGDENGSSHRRPDPDNGAQAETQKGKPSRAVSFADRTPDLKSGQVQNRFSAQITTKPGSPEAESVSSARVGQPGKGAGGVGGDSGKSSESIDGGAEVDGVAQSAAGSGGFGNNPMTNGLQPKKEPVDVRRPPSAEADTFAASSSGGIRTESMNPEDPVVANQVEGRFEGEPGLLNRADNPHPGSAADAQSRRLDAGPSSSLLAATSPDSVVIEVSQLERKARNPDQTRHSYDLTPEVKSRGGEPEPPDGEFVGPSDEHRDRTSEEGIHEQIGSNHMDDSAYPRELFVPGTIVHVIRVEEGGYWPTPRFGKWKHRAVVVDRSSLREMPIHASMFLDHLPWRLQGALNELLEIAKLEPPPFGLRLPSWFKKTNNGVAARQTCLPVGPSP</sequence>
<feature type="region of interest" description="Disordered" evidence="1">
    <location>
        <begin position="720"/>
        <end position="1050"/>
    </location>
</feature>
<feature type="transmembrane region" description="Helical" evidence="2">
    <location>
        <begin position="21"/>
        <end position="40"/>
    </location>
</feature>
<feature type="transmembrane region" description="Helical" evidence="2">
    <location>
        <begin position="46"/>
        <end position="66"/>
    </location>
</feature>
<dbReference type="Pfam" id="PF24057">
    <property type="entry name" value="DUF7358"/>
    <property type="match status" value="1"/>
</dbReference>
<name>A0A1Y1IBA0_KLENI</name>
<keyword evidence="2" id="KW-0472">Membrane</keyword>
<evidence type="ECO:0000259" key="3">
    <source>
        <dbReference type="Pfam" id="PF01764"/>
    </source>
</evidence>
<keyword evidence="6" id="KW-1185">Reference proteome</keyword>
<feature type="compositionally biased region" description="Basic and acidic residues" evidence="1">
    <location>
        <begin position="1026"/>
        <end position="1039"/>
    </location>
</feature>
<accession>A0A1Y1IBA0</accession>
<feature type="compositionally biased region" description="Polar residues" evidence="1">
    <location>
        <begin position="968"/>
        <end position="979"/>
    </location>
</feature>
<evidence type="ECO:0000256" key="1">
    <source>
        <dbReference type="SAM" id="MobiDB-lite"/>
    </source>
</evidence>
<gene>
    <name evidence="5" type="ORF">KFL_002870050</name>
</gene>
<dbReference type="InterPro" id="IPR055782">
    <property type="entry name" value="DUF7358"/>
</dbReference>
<evidence type="ECO:0000256" key="2">
    <source>
        <dbReference type="SAM" id="Phobius"/>
    </source>
</evidence>